<dbReference type="PANTHER" id="PTHR42887:SF2">
    <property type="entry name" value="OS12G0638800 PROTEIN"/>
    <property type="match status" value="1"/>
</dbReference>
<evidence type="ECO:0000256" key="3">
    <source>
        <dbReference type="ARBA" id="ARBA00022827"/>
    </source>
</evidence>
<dbReference type="InterPro" id="IPR004792">
    <property type="entry name" value="BaiN-like"/>
</dbReference>
<dbReference type="STRING" id="720554.Clocl_1852"/>
<dbReference type="InterPro" id="IPR057661">
    <property type="entry name" value="RsdA/BaiN/AoA(So)_Rossmann"/>
</dbReference>
<dbReference type="Pfam" id="PF22780">
    <property type="entry name" value="HI0933_like_1st"/>
    <property type="match status" value="1"/>
</dbReference>
<evidence type="ECO:0000313" key="7">
    <source>
        <dbReference type="Proteomes" id="UP000005435"/>
    </source>
</evidence>
<reference evidence="6 7" key="2">
    <citation type="journal article" date="2012" name="Stand. Genomic Sci.">
        <title>Complete Genome Sequence of Clostridium clariflavum DSM 19732.</title>
        <authorList>
            <person name="Izquierdo J.A."/>
            <person name="Goodwin L."/>
            <person name="Davenport K.W."/>
            <person name="Teshima H."/>
            <person name="Bruce D."/>
            <person name="Detter C."/>
            <person name="Tapia R."/>
            <person name="Han S."/>
            <person name="Land M."/>
            <person name="Hauser L."/>
            <person name="Jeffries C.D."/>
            <person name="Han J."/>
            <person name="Pitluck S."/>
            <person name="Nolan M."/>
            <person name="Chen A."/>
            <person name="Huntemann M."/>
            <person name="Mavromatis K."/>
            <person name="Mikhailova N."/>
            <person name="Liolios K."/>
            <person name="Woyke T."/>
            <person name="Lynd L.R."/>
        </authorList>
    </citation>
    <scope>NUCLEOTIDE SEQUENCE [LARGE SCALE GENOMIC DNA]</scope>
    <source>
        <strain evidence="7">DSM 19732 / NBRC 101661 / EBR45</strain>
    </source>
</reference>
<dbReference type="Gene3D" id="1.10.8.260">
    <property type="entry name" value="HI0933 insert domain-like"/>
    <property type="match status" value="1"/>
</dbReference>
<dbReference type="PRINTS" id="PR00368">
    <property type="entry name" value="FADPNR"/>
</dbReference>
<dbReference type="RefSeq" id="WP_014255045.1">
    <property type="nucleotide sequence ID" value="NC_016627.1"/>
</dbReference>
<dbReference type="Pfam" id="PF03486">
    <property type="entry name" value="HI0933_like"/>
    <property type="match status" value="1"/>
</dbReference>
<dbReference type="OrthoDB" id="9773233at2"/>
<dbReference type="AlphaFoldDB" id="G8LUT0"/>
<accession>G8LUT0</accession>
<evidence type="ECO:0000259" key="4">
    <source>
        <dbReference type="Pfam" id="PF03486"/>
    </source>
</evidence>
<sequence length="409" mass="44731" precursor="true">MGKKVVVVGGGPAGILAAGKAAERGKDVILLEKNDRLGKKILISGKGRCNITNNTDIEGLIENIPGNGNFLYSAFYTFSNTDLLEFLHRYGLETKVERGGRVFPVSDRAKDVVDTLMKYLKDTGVKILYNSPVSDIIAENGAVSGVMLKDRQKINCDSVILATGGASYKGTGSTGDGYKMAKKLGHNIVTLRPSLVPLVVSEKWVGELQGLSLKNVSITLINEKGKKVYSDFGEMLFTHYGVSGPIILSASRHILDYDFKGITLIIDLKPALTEEKLDERIQRDFEKFSRKQFKNALDELLPKKLIPVVIRLSEIPPDKFVNQITKEERRNLVRILKKFTLTINGSRPIDEAIVTAGGVSTDEINPSTMESKLIKGLYFAGEIIDVDAYTGGFNLTIAFSTGYLAGSSC</sequence>
<evidence type="ECO:0000256" key="1">
    <source>
        <dbReference type="ARBA" id="ARBA00001974"/>
    </source>
</evidence>
<dbReference type="NCBIfam" id="TIGR00275">
    <property type="entry name" value="aminoacetone oxidase family FAD-binding enzyme"/>
    <property type="match status" value="1"/>
</dbReference>
<dbReference type="HOGENOM" id="CLU_025174_3_1_9"/>
<dbReference type="Gene3D" id="3.50.50.60">
    <property type="entry name" value="FAD/NAD(P)-binding domain"/>
    <property type="match status" value="1"/>
</dbReference>
<dbReference type="PANTHER" id="PTHR42887">
    <property type="entry name" value="OS12G0638800 PROTEIN"/>
    <property type="match status" value="1"/>
</dbReference>
<reference evidence="7" key="1">
    <citation type="submission" date="2011-12" db="EMBL/GenBank/DDBJ databases">
        <title>Complete sequence of Clostridium clariflavum DSM 19732.</title>
        <authorList>
            <consortium name="US DOE Joint Genome Institute"/>
            <person name="Lucas S."/>
            <person name="Han J."/>
            <person name="Lapidus A."/>
            <person name="Cheng J.-F."/>
            <person name="Goodwin L."/>
            <person name="Pitluck S."/>
            <person name="Peters L."/>
            <person name="Teshima H."/>
            <person name="Detter J.C."/>
            <person name="Han C."/>
            <person name="Tapia R."/>
            <person name="Land M."/>
            <person name="Hauser L."/>
            <person name="Kyrpides N."/>
            <person name="Ivanova N."/>
            <person name="Pagani I."/>
            <person name="Kitzmiller T."/>
            <person name="Lynd L."/>
            <person name="Izquierdo J."/>
            <person name="Woyke T."/>
        </authorList>
    </citation>
    <scope>NUCLEOTIDE SEQUENCE [LARGE SCALE GENOMIC DNA]</scope>
    <source>
        <strain evidence="7">DSM 19732 / NBRC 101661 / EBR45</strain>
    </source>
</reference>
<keyword evidence="3" id="KW-0274">FAD</keyword>
<dbReference type="InterPro" id="IPR036188">
    <property type="entry name" value="FAD/NAD-bd_sf"/>
</dbReference>
<keyword evidence="7" id="KW-1185">Reference proteome</keyword>
<feature type="domain" description="RsdA/BaiN/AoA(So)-like Rossmann fold-like" evidence="4">
    <location>
        <begin position="4"/>
        <end position="407"/>
    </location>
</feature>
<dbReference type="eggNOG" id="COG2081">
    <property type="taxonomic scope" value="Bacteria"/>
</dbReference>
<dbReference type="SUPFAM" id="SSF51905">
    <property type="entry name" value="FAD/NAD(P)-binding domain"/>
    <property type="match status" value="1"/>
</dbReference>
<evidence type="ECO:0000313" key="6">
    <source>
        <dbReference type="EMBL" id="AEV68460.1"/>
    </source>
</evidence>
<evidence type="ECO:0000256" key="2">
    <source>
        <dbReference type="ARBA" id="ARBA00022630"/>
    </source>
</evidence>
<dbReference type="SUPFAM" id="SSF160996">
    <property type="entry name" value="HI0933 insert domain-like"/>
    <property type="match status" value="1"/>
</dbReference>
<name>G8LUT0_ACECE</name>
<dbReference type="InterPro" id="IPR055178">
    <property type="entry name" value="RsdA/BaiN/AoA(So)-like_dom"/>
</dbReference>
<dbReference type="PRINTS" id="PR00411">
    <property type="entry name" value="PNDRDTASEI"/>
</dbReference>
<protein>
    <submittedName>
        <fullName evidence="6">Flavoprotein, HI0933 family</fullName>
    </submittedName>
</protein>
<evidence type="ECO:0000259" key="5">
    <source>
        <dbReference type="Pfam" id="PF22780"/>
    </source>
</evidence>
<dbReference type="EMBL" id="CP003065">
    <property type="protein sequence ID" value="AEV68460.1"/>
    <property type="molecule type" value="Genomic_DNA"/>
</dbReference>
<dbReference type="InterPro" id="IPR023166">
    <property type="entry name" value="BaiN-like_dom_sf"/>
</dbReference>
<gene>
    <name evidence="6" type="ordered locus">Clocl_1852</name>
</gene>
<dbReference type="Proteomes" id="UP000005435">
    <property type="component" value="Chromosome"/>
</dbReference>
<comment type="cofactor">
    <cofactor evidence="1">
        <name>FAD</name>
        <dbReference type="ChEBI" id="CHEBI:57692"/>
    </cofactor>
</comment>
<keyword evidence="2" id="KW-0285">Flavoprotein</keyword>
<organism evidence="6 7">
    <name type="scientific">Acetivibrio clariflavus (strain DSM 19732 / NBRC 101661 / EBR45)</name>
    <name type="common">Clostridium clariflavum</name>
    <dbReference type="NCBI Taxonomy" id="720554"/>
    <lineage>
        <taxon>Bacteria</taxon>
        <taxon>Bacillati</taxon>
        <taxon>Bacillota</taxon>
        <taxon>Clostridia</taxon>
        <taxon>Eubacteriales</taxon>
        <taxon>Oscillospiraceae</taxon>
        <taxon>Acetivibrio</taxon>
    </lineage>
</organism>
<dbReference type="Gene3D" id="2.40.30.10">
    <property type="entry name" value="Translation factors"/>
    <property type="match status" value="1"/>
</dbReference>
<feature type="domain" description="RsdA/BaiN/AoA(So)-like insert" evidence="5">
    <location>
        <begin position="192"/>
        <end position="354"/>
    </location>
</feature>
<dbReference type="KEGG" id="ccl:Clocl_1852"/>
<proteinExistence type="predicted"/>